<protein>
    <submittedName>
        <fullName evidence="2">Uncharacterized protein</fullName>
    </submittedName>
</protein>
<sequence>MAKSIRSKRKRKLRAQRREQLKPRVKAQLEKTLGLSDKEMLVDIQKDEENKSEVETFDKEDSMIMNNAAAEQGTEDVVMTTEDGPQKKLTKKALKRINKTNNLKRLGNKKRKNKKILKW</sequence>
<organism evidence="2 3">
    <name type="scientific">Pocillopora damicornis</name>
    <name type="common">Cauliflower coral</name>
    <name type="synonym">Millepora damicornis</name>
    <dbReference type="NCBI Taxonomy" id="46731"/>
    <lineage>
        <taxon>Eukaryota</taxon>
        <taxon>Metazoa</taxon>
        <taxon>Cnidaria</taxon>
        <taxon>Anthozoa</taxon>
        <taxon>Hexacorallia</taxon>
        <taxon>Scleractinia</taxon>
        <taxon>Astrocoeniina</taxon>
        <taxon>Pocilloporidae</taxon>
        <taxon>Pocillopora</taxon>
    </lineage>
</organism>
<dbReference type="EMBL" id="RCHS01001704">
    <property type="protein sequence ID" value="RMX52052.1"/>
    <property type="molecule type" value="Genomic_DNA"/>
</dbReference>
<feature type="non-terminal residue" evidence="2">
    <location>
        <position position="119"/>
    </location>
</feature>
<comment type="caution">
    <text evidence="2">The sequence shown here is derived from an EMBL/GenBank/DDBJ whole genome shotgun (WGS) entry which is preliminary data.</text>
</comment>
<feature type="compositionally biased region" description="Basic residues" evidence="1">
    <location>
        <begin position="1"/>
        <end position="15"/>
    </location>
</feature>
<gene>
    <name evidence="2" type="ORF">pdam_00003703</name>
</gene>
<evidence type="ECO:0000256" key="1">
    <source>
        <dbReference type="SAM" id="MobiDB-lite"/>
    </source>
</evidence>
<reference evidence="2 3" key="1">
    <citation type="journal article" date="2018" name="Sci. Rep.">
        <title>Comparative analysis of the Pocillopora damicornis genome highlights role of immune system in coral evolution.</title>
        <authorList>
            <person name="Cunning R."/>
            <person name="Bay R.A."/>
            <person name="Gillette P."/>
            <person name="Baker A.C."/>
            <person name="Traylor-Knowles N."/>
        </authorList>
    </citation>
    <scope>NUCLEOTIDE SEQUENCE [LARGE SCALE GENOMIC DNA]</scope>
    <source>
        <strain evidence="2">RSMAS</strain>
        <tissue evidence="2">Whole animal</tissue>
    </source>
</reference>
<accession>A0A3M6UEG5</accession>
<dbReference type="Proteomes" id="UP000275408">
    <property type="component" value="Unassembled WGS sequence"/>
</dbReference>
<name>A0A3M6UEG5_POCDA</name>
<evidence type="ECO:0000313" key="2">
    <source>
        <dbReference type="EMBL" id="RMX52052.1"/>
    </source>
</evidence>
<feature type="region of interest" description="Disordered" evidence="1">
    <location>
        <begin position="1"/>
        <end position="22"/>
    </location>
</feature>
<dbReference type="OrthoDB" id="5986864at2759"/>
<keyword evidence="3" id="KW-1185">Reference proteome</keyword>
<proteinExistence type="predicted"/>
<dbReference type="OMA" id="KNKICKW"/>
<dbReference type="AlphaFoldDB" id="A0A3M6UEG5"/>
<evidence type="ECO:0000313" key="3">
    <source>
        <dbReference type="Proteomes" id="UP000275408"/>
    </source>
</evidence>